<keyword evidence="2" id="KW-1185">Reference proteome</keyword>
<dbReference type="EMBL" id="UYWY01009713">
    <property type="protein sequence ID" value="VDM33091.1"/>
    <property type="molecule type" value="Genomic_DNA"/>
</dbReference>
<evidence type="ECO:0000313" key="2">
    <source>
        <dbReference type="Proteomes" id="UP000050794"/>
    </source>
</evidence>
<protein>
    <submittedName>
        <fullName evidence="3">MATH domain-containing protein</fullName>
    </submittedName>
</protein>
<reference evidence="1 2" key="2">
    <citation type="submission" date="2018-11" db="EMBL/GenBank/DDBJ databases">
        <authorList>
            <consortium name="Pathogen Informatics"/>
        </authorList>
    </citation>
    <scope>NUCLEOTIDE SEQUENCE [LARGE SCALE GENOMIC DNA]</scope>
</reference>
<dbReference type="Proteomes" id="UP000050794">
    <property type="component" value="Unassembled WGS sequence"/>
</dbReference>
<reference evidence="3" key="1">
    <citation type="submission" date="2016-06" db="UniProtKB">
        <authorList>
            <consortium name="WormBaseParasite"/>
        </authorList>
    </citation>
    <scope>IDENTIFICATION</scope>
</reference>
<evidence type="ECO:0000313" key="1">
    <source>
        <dbReference type="EMBL" id="VDM33091.1"/>
    </source>
</evidence>
<proteinExistence type="predicted"/>
<gene>
    <name evidence="1" type="ORF">TCNE_LOCUS4897</name>
</gene>
<dbReference type="WBParaSite" id="TCNE_0000489701-mRNA-1">
    <property type="protein sequence ID" value="TCNE_0000489701-mRNA-1"/>
    <property type="gene ID" value="TCNE_0000489701"/>
</dbReference>
<sequence>MDVTCFHVKRVYNNCFNKRLSTSRVSYLGSFGWYFASDVDSSLPITL</sequence>
<dbReference type="AlphaFoldDB" id="A0A183U8S7"/>
<evidence type="ECO:0000313" key="3">
    <source>
        <dbReference type="WBParaSite" id="TCNE_0000489701-mRNA-1"/>
    </source>
</evidence>
<name>A0A183U8S7_TOXCA</name>
<accession>A0A183U8S7</accession>
<organism evidence="2 3">
    <name type="scientific">Toxocara canis</name>
    <name type="common">Canine roundworm</name>
    <dbReference type="NCBI Taxonomy" id="6265"/>
    <lineage>
        <taxon>Eukaryota</taxon>
        <taxon>Metazoa</taxon>
        <taxon>Ecdysozoa</taxon>
        <taxon>Nematoda</taxon>
        <taxon>Chromadorea</taxon>
        <taxon>Rhabditida</taxon>
        <taxon>Spirurina</taxon>
        <taxon>Ascaridomorpha</taxon>
        <taxon>Ascaridoidea</taxon>
        <taxon>Toxocaridae</taxon>
        <taxon>Toxocara</taxon>
    </lineage>
</organism>